<organism evidence="5 6">
    <name type="scientific">Cystoisospora suis</name>
    <dbReference type="NCBI Taxonomy" id="483139"/>
    <lineage>
        <taxon>Eukaryota</taxon>
        <taxon>Sar</taxon>
        <taxon>Alveolata</taxon>
        <taxon>Apicomplexa</taxon>
        <taxon>Conoidasida</taxon>
        <taxon>Coccidia</taxon>
        <taxon>Eucoccidiorida</taxon>
        <taxon>Eimeriorina</taxon>
        <taxon>Sarcocystidae</taxon>
        <taxon>Cystoisospora</taxon>
    </lineage>
</organism>
<dbReference type="HAMAP" id="MF_00055">
    <property type="entry name" value="MEMO1"/>
    <property type="match status" value="1"/>
</dbReference>
<keyword evidence="2" id="KW-0175">Coiled coil</keyword>
<feature type="transmembrane region" description="Helical" evidence="4">
    <location>
        <begin position="63"/>
        <end position="85"/>
    </location>
</feature>
<keyword evidence="4" id="KW-1133">Transmembrane helix</keyword>
<dbReference type="PANTHER" id="PTHR11060:SF0">
    <property type="entry name" value="PROTEIN MEMO1"/>
    <property type="match status" value="1"/>
</dbReference>
<dbReference type="GeneID" id="94423633"/>
<dbReference type="AlphaFoldDB" id="A0A2C6LHC6"/>
<dbReference type="CDD" id="cd07361">
    <property type="entry name" value="MEMO_like"/>
    <property type="match status" value="1"/>
</dbReference>
<comment type="similarity">
    <text evidence="1">Belongs to the MEMO1 family.</text>
</comment>
<comment type="caution">
    <text evidence="5">The sequence shown here is derived from an EMBL/GenBank/DDBJ whole genome shotgun (WGS) entry which is preliminary data.</text>
</comment>
<dbReference type="NCBIfam" id="TIGR04336">
    <property type="entry name" value="AmmeMemoSam_B"/>
    <property type="match status" value="1"/>
</dbReference>
<dbReference type="RefSeq" id="XP_067927601.1">
    <property type="nucleotide sequence ID" value="XM_068060422.1"/>
</dbReference>
<dbReference type="PANTHER" id="PTHR11060">
    <property type="entry name" value="PROTEIN MEMO1"/>
    <property type="match status" value="1"/>
</dbReference>
<keyword evidence="4" id="KW-0472">Membrane</keyword>
<gene>
    <name evidence="5" type="ORF">CSUI_000188</name>
</gene>
<accession>A0A2C6LHC6</accession>
<evidence type="ECO:0000256" key="2">
    <source>
        <dbReference type="SAM" id="Coils"/>
    </source>
</evidence>
<evidence type="ECO:0000256" key="3">
    <source>
        <dbReference type="SAM" id="MobiDB-lite"/>
    </source>
</evidence>
<keyword evidence="4" id="KW-0812">Transmembrane</keyword>
<dbReference type="VEuPathDB" id="ToxoDB:CSUI_000188"/>
<dbReference type="OrthoDB" id="417112at2759"/>
<evidence type="ECO:0000256" key="4">
    <source>
        <dbReference type="SAM" id="Phobius"/>
    </source>
</evidence>
<evidence type="ECO:0000256" key="1">
    <source>
        <dbReference type="ARBA" id="ARBA00006315"/>
    </source>
</evidence>
<evidence type="ECO:0000313" key="5">
    <source>
        <dbReference type="EMBL" id="PHJ25955.1"/>
    </source>
</evidence>
<proteinExistence type="inferred from homology"/>
<feature type="region of interest" description="Disordered" evidence="3">
    <location>
        <begin position="1"/>
        <end position="25"/>
    </location>
</feature>
<dbReference type="Pfam" id="PF01875">
    <property type="entry name" value="Memo"/>
    <property type="match status" value="1"/>
</dbReference>
<reference evidence="5 6" key="1">
    <citation type="journal article" date="2017" name="Int. J. Parasitol.">
        <title>The genome of the protozoan parasite Cystoisospora suis and a reverse vaccinology approach to identify vaccine candidates.</title>
        <authorList>
            <person name="Palmieri N."/>
            <person name="Shrestha A."/>
            <person name="Ruttkowski B."/>
            <person name="Beck T."/>
            <person name="Vogl C."/>
            <person name="Tomley F."/>
            <person name="Blake D.P."/>
            <person name="Joachim A."/>
        </authorList>
    </citation>
    <scope>NUCLEOTIDE SEQUENCE [LARGE SCALE GENOMIC DNA]</scope>
    <source>
        <strain evidence="5 6">Wien I</strain>
    </source>
</reference>
<name>A0A2C6LHC6_9APIC</name>
<dbReference type="InterPro" id="IPR002737">
    <property type="entry name" value="MEMO1_fam"/>
</dbReference>
<feature type="coiled-coil region" evidence="2">
    <location>
        <begin position="32"/>
        <end position="59"/>
    </location>
</feature>
<protein>
    <submittedName>
        <fullName evidence="5">Protein memo1</fullName>
    </submittedName>
</protein>
<dbReference type="Proteomes" id="UP000221165">
    <property type="component" value="Unassembled WGS sequence"/>
</dbReference>
<feature type="compositionally biased region" description="Basic and acidic residues" evidence="3">
    <location>
        <begin position="1"/>
        <end position="14"/>
    </location>
</feature>
<keyword evidence="6" id="KW-1185">Reference proteome</keyword>
<dbReference type="EMBL" id="MIGC01000088">
    <property type="protein sequence ID" value="PHJ25955.1"/>
    <property type="molecule type" value="Genomic_DNA"/>
</dbReference>
<sequence length="380" mass="42902">MRKEGGMKKAREASHAGTWYSSNPRDLDHFFRECLDKAKKQSTDNEEETEEEEKKKKKKSGRVFALICPHAGYSYCGQTAAYAWAKIHRPNANIRRVFVLGPSHYVYLTACALPSSSLDSYLTPYGKIPLDQQVMKSLREKSEEEEGEEGGRGLFFETLSIEDDEAEHSIEMQLPFLHYILLQNSAKFTLVPIVVGDLRPSSHRRLARLLLPYLSSEENFFVFSSDFCHWGKRFRYTYLPSSSSSGEGTNDHEEVRPIYERIEILDKEAASLIVKKDTQDSACNLKYDTSTCISTCVYTSIAMLSTYTTYKERRAKKHPALAFFSQSMLSESSSSSSSSLDFAVEFLHYSQSSQVVDASSSSVSYAAFSATLSQSKSNEN</sequence>
<evidence type="ECO:0000313" key="6">
    <source>
        <dbReference type="Proteomes" id="UP000221165"/>
    </source>
</evidence>
<dbReference type="Gene3D" id="3.40.830.10">
    <property type="entry name" value="LigB-like"/>
    <property type="match status" value="1"/>
</dbReference>